<evidence type="ECO:0000256" key="5">
    <source>
        <dbReference type="ARBA" id="ARBA00022777"/>
    </source>
</evidence>
<dbReference type="InterPro" id="IPR003594">
    <property type="entry name" value="HATPase_dom"/>
</dbReference>
<dbReference type="CDD" id="cd06225">
    <property type="entry name" value="HAMP"/>
    <property type="match status" value="1"/>
</dbReference>
<dbReference type="SUPFAM" id="SSF158472">
    <property type="entry name" value="HAMP domain-like"/>
    <property type="match status" value="1"/>
</dbReference>
<comment type="subcellular location">
    <subcellularLocation>
        <location evidence="1">Membrane</location>
    </subcellularLocation>
</comment>
<dbReference type="SUPFAM" id="SSF55781">
    <property type="entry name" value="GAF domain-like"/>
    <property type="match status" value="1"/>
</dbReference>
<evidence type="ECO:0000256" key="3">
    <source>
        <dbReference type="ARBA" id="ARBA00022679"/>
    </source>
</evidence>
<dbReference type="AlphaFoldDB" id="A0A7W0DJF3"/>
<accession>A0A7W0DJF3</accession>
<evidence type="ECO:0000259" key="8">
    <source>
        <dbReference type="PROSITE" id="PS50885"/>
    </source>
</evidence>
<evidence type="ECO:0000313" key="10">
    <source>
        <dbReference type="Proteomes" id="UP000545761"/>
    </source>
</evidence>
<dbReference type="Pfam" id="PF05227">
    <property type="entry name" value="CHASE3"/>
    <property type="match status" value="1"/>
</dbReference>
<comment type="caution">
    <text evidence="9">The sequence shown here is derived from an EMBL/GenBank/DDBJ whole genome shotgun (WGS) entry which is preliminary data.</text>
</comment>
<dbReference type="PANTHER" id="PTHR43156:SF2">
    <property type="entry name" value="STAGE II SPORULATION PROTEIN E"/>
    <property type="match status" value="1"/>
</dbReference>
<dbReference type="InterPro" id="IPR001932">
    <property type="entry name" value="PPM-type_phosphatase-like_dom"/>
</dbReference>
<dbReference type="InterPro" id="IPR003660">
    <property type="entry name" value="HAMP_dom"/>
</dbReference>
<keyword evidence="6" id="KW-0378">Hydrolase</keyword>
<dbReference type="GO" id="GO:0016791">
    <property type="term" value="F:phosphatase activity"/>
    <property type="evidence" value="ECO:0007669"/>
    <property type="project" value="TreeGrafter"/>
</dbReference>
<reference evidence="9 10" key="1">
    <citation type="submission" date="2020-07" db="EMBL/GenBank/DDBJ databases">
        <title>Streptomyces isolated from Indian soil.</title>
        <authorList>
            <person name="Mandal S."/>
            <person name="Maiti P.K."/>
        </authorList>
    </citation>
    <scope>NUCLEOTIDE SEQUENCE [LARGE SCALE GENOMIC DNA]</scope>
    <source>
        <strain evidence="9 10">PSKA28</strain>
    </source>
</reference>
<sequence>MSATRSRRRVGWGLTRLTVVATSLLALLIGLAFSVLLWAISDTREAAGARKQVRAALFESGHLERLVLDVETGERGFLITKQERFLQPWESARAAFPGQAEELLRDTEGSPELRTLAHGITRDAESFIQDYSVPLVDAARQGDPAASSVETTDEGKRRVDALRAQFDRFEMDARSLLAAREQAAEDKLQLAIDAATAGLAGSVALVVAYTGYLTRAVVQPVRKAASVASRLAGGDLSARMPQTGGGEIGELAVAFNAMGDSLEESHRLTEVAHRRLKLLYDASVAVGTTLDVRRTAQELVQVVVPGFADFATVDLAVSVVRGDEEPPGERATMSRVAVGGIRDAPPLHPEGALVTWAPITPQARSFVSGLATVEPDLRASAAWQSADPEGARRILDHGIHSLITAPLCARGVPMGVVTFWRSRQPRPFEAAELSYAAELAAKAAVAIDNARRYTRERDTALTLQRSLLPQRLPAQSALEIASRYLPAGSQAGVGGDWFDVIPLSGARVALVVGDVVGHGIHASATMGRLRTAVRTLADVDLPPDELLTHLDDLVIHFTGDEEADMAHGDAAAFGELGATCLYAVYDPVSRRCTLATAGHPLPVVVAPDGIVELVKGPIGPPLGLGGLPFETIELHLAPGSVLALFSDGLITSRGRDVDQGISALCRALALPTASLEETCDTVTDALLDGRPADDVALLVARTGALSPDRVVTWDVTADPVQVAHARTLATDQLHAWGLAEVEFITELVVSELVTNAIRYGAPPIQLRLIRDRALICEVSDGSSTAPHLRRARVFDEGGRGLLLVAQLTQGWGTRQTASGKTIWCEQTLPGSV</sequence>
<dbReference type="Gene3D" id="6.10.340.10">
    <property type="match status" value="1"/>
</dbReference>
<dbReference type="SMART" id="SM00304">
    <property type="entry name" value="HAMP"/>
    <property type="match status" value="1"/>
</dbReference>
<dbReference type="GO" id="GO:0016301">
    <property type="term" value="F:kinase activity"/>
    <property type="evidence" value="ECO:0007669"/>
    <property type="project" value="UniProtKB-KW"/>
</dbReference>
<dbReference type="InterPro" id="IPR029016">
    <property type="entry name" value="GAF-like_dom_sf"/>
</dbReference>
<evidence type="ECO:0000256" key="2">
    <source>
        <dbReference type="ARBA" id="ARBA00022553"/>
    </source>
</evidence>
<dbReference type="InterPro" id="IPR007891">
    <property type="entry name" value="CHASE3"/>
</dbReference>
<organism evidence="9 10">
    <name type="scientific">Streptomyces himalayensis subsp. himalayensis</name>
    <dbReference type="NCBI Taxonomy" id="2756131"/>
    <lineage>
        <taxon>Bacteria</taxon>
        <taxon>Bacillati</taxon>
        <taxon>Actinomycetota</taxon>
        <taxon>Actinomycetes</taxon>
        <taxon>Kitasatosporales</taxon>
        <taxon>Streptomycetaceae</taxon>
        <taxon>Streptomyces</taxon>
        <taxon>Streptomyces himalayensis</taxon>
    </lineage>
</organism>
<evidence type="ECO:0000256" key="1">
    <source>
        <dbReference type="ARBA" id="ARBA00004370"/>
    </source>
</evidence>
<dbReference type="EMBL" id="JACEHE010000003">
    <property type="protein sequence ID" value="MBA2945778.1"/>
    <property type="molecule type" value="Genomic_DNA"/>
</dbReference>
<dbReference type="GO" id="GO:0016020">
    <property type="term" value="C:membrane"/>
    <property type="evidence" value="ECO:0007669"/>
    <property type="project" value="UniProtKB-SubCell"/>
</dbReference>
<dbReference type="FunFam" id="3.30.450.40:FF:000035">
    <property type="entry name" value="PAS sensor protein"/>
    <property type="match status" value="1"/>
</dbReference>
<dbReference type="PROSITE" id="PS50885">
    <property type="entry name" value="HAMP"/>
    <property type="match status" value="1"/>
</dbReference>
<evidence type="ECO:0000256" key="6">
    <source>
        <dbReference type="ARBA" id="ARBA00022801"/>
    </source>
</evidence>
<proteinExistence type="predicted"/>
<feature type="domain" description="HAMP" evidence="8">
    <location>
        <begin position="215"/>
        <end position="267"/>
    </location>
</feature>
<dbReference type="RefSeq" id="WP_181656696.1">
    <property type="nucleotide sequence ID" value="NZ_JACEHE010000003.1"/>
</dbReference>
<dbReference type="Pfam" id="PF00672">
    <property type="entry name" value="HAMP"/>
    <property type="match status" value="1"/>
</dbReference>
<keyword evidence="5" id="KW-0418">Kinase</keyword>
<protein>
    <submittedName>
        <fullName evidence="9">SpoIIE family protein phosphatase</fullName>
    </submittedName>
</protein>
<evidence type="ECO:0000256" key="4">
    <source>
        <dbReference type="ARBA" id="ARBA00022692"/>
    </source>
</evidence>
<dbReference type="InterPro" id="IPR052016">
    <property type="entry name" value="Bact_Sigma-Reg"/>
</dbReference>
<evidence type="ECO:0000313" key="9">
    <source>
        <dbReference type="EMBL" id="MBA2945778.1"/>
    </source>
</evidence>
<dbReference type="InterPro" id="IPR036457">
    <property type="entry name" value="PPM-type-like_dom_sf"/>
</dbReference>
<dbReference type="Gene3D" id="3.30.450.40">
    <property type="match status" value="1"/>
</dbReference>
<dbReference type="FunFam" id="3.60.40.10:FF:000031">
    <property type="entry name" value="PAS sensor protein"/>
    <property type="match status" value="1"/>
</dbReference>
<dbReference type="PANTHER" id="PTHR43156">
    <property type="entry name" value="STAGE II SPORULATION PROTEIN E-RELATED"/>
    <property type="match status" value="1"/>
</dbReference>
<dbReference type="Proteomes" id="UP000545761">
    <property type="component" value="Unassembled WGS sequence"/>
</dbReference>
<keyword evidence="3" id="KW-0808">Transferase</keyword>
<dbReference type="InterPro" id="IPR003018">
    <property type="entry name" value="GAF"/>
</dbReference>
<name>A0A7W0DJF3_9ACTN</name>
<dbReference type="FunFam" id="3.30.565.10:FF:000028">
    <property type="entry name" value="PAS sensor protein"/>
    <property type="match status" value="1"/>
</dbReference>
<evidence type="ECO:0000256" key="7">
    <source>
        <dbReference type="ARBA" id="ARBA00022989"/>
    </source>
</evidence>
<dbReference type="CDD" id="cd19410">
    <property type="entry name" value="HK9-like_sensor"/>
    <property type="match status" value="1"/>
</dbReference>
<keyword evidence="7" id="KW-1133">Transmembrane helix</keyword>
<dbReference type="Pfam" id="PF13581">
    <property type="entry name" value="HATPase_c_2"/>
    <property type="match status" value="1"/>
</dbReference>
<keyword evidence="7" id="KW-0472">Membrane</keyword>
<dbReference type="SUPFAM" id="SSF55874">
    <property type="entry name" value="ATPase domain of HSP90 chaperone/DNA topoisomerase II/histidine kinase"/>
    <property type="match status" value="1"/>
</dbReference>
<dbReference type="CDD" id="cd16936">
    <property type="entry name" value="HATPase_RsbW-like"/>
    <property type="match status" value="1"/>
</dbReference>
<gene>
    <name evidence="9" type="ORF">H1D24_08130</name>
</gene>
<dbReference type="SUPFAM" id="SSF81606">
    <property type="entry name" value="PP2C-like"/>
    <property type="match status" value="1"/>
</dbReference>
<dbReference type="InterPro" id="IPR036890">
    <property type="entry name" value="HATPase_C_sf"/>
</dbReference>
<dbReference type="Gene3D" id="3.30.565.10">
    <property type="entry name" value="Histidine kinase-like ATPase, C-terminal domain"/>
    <property type="match status" value="1"/>
</dbReference>
<dbReference type="Pfam" id="PF07228">
    <property type="entry name" value="SpoIIE"/>
    <property type="match status" value="1"/>
</dbReference>
<dbReference type="Gene3D" id="3.60.40.10">
    <property type="entry name" value="PPM-type phosphatase domain"/>
    <property type="match status" value="1"/>
</dbReference>
<dbReference type="GO" id="GO:0007165">
    <property type="term" value="P:signal transduction"/>
    <property type="evidence" value="ECO:0007669"/>
    <property type="project" value="InterPro"/>
</dbReference>
<keyword evidence="4" id="KW-0812">Transmembrane</keyword>
<dbReference type="SMART" id="SM00331">
    <property type="entry name" value="PP2C_SIG"/>
    <property type="match status" value="1"/>
</dbReference>
<dbReference type="SMART" id="SM00065">
    <property type="entry name" value="GAF"/>
    <property type="match status" value="1"/>
</dbReference>
<keyword evidence="2" id="KW-0597">Phosphoprotein</keyword>